<name>A0A4P6HLF2_9BACT</name>
<dbReference type="GO" id="GO:0016491">
    <property type="term" value="F:oxidoreductase activity"/>
    <property type="evidence" value="ECO:0007669"/>
    <property type="project" value="UniProtKB-ARBA"/>
</dbReference>
<accession>A0A4P6HLF2</accession>
<evidence type="ECO:0000313" key="2">
    <source>
        <dbReference type="EMBL" id="QAZ68023.1"/>
    </source>
</evidence>
<organism evidence="2 3">
    <name type="scientific">Solidesulfovibrio carbinolicus</name>
    <dbReference type="NCBI Taxonomy" id="296842"/>
    <lineage>
        <taxon>Bacteria</taxon>
        <taxon>Pseudomonadati</taxon>
        <taxon>Thermodesulfobacteriota</taxon>
        <taxon>Desulfovibrionia</taxon>
        <taxon>Desulfovibrionales</taxon>
        <taxon>Desulfovibrionaceae</taxon>
        <taxon>Solidesulfovibrio</taxon>
    </lineage>
</organism>
<evidence type="ECO:0000313" key="3">
    <source>
        <dbReference type="Proteomes" id="UP000293296"/>
    </source>
</evidence>
<dbReference type="Pfam" id="PF02754">
    <property type="entry name" value="CCG"/>
    <property type="match status" value="2"/>
</dbReference>
<dbReference type="PANTHER" id="PTHR30296">
    <property type="entry name" value="UNCHARACTERIZED PROTEIN YKGE"/>
    <property type="match status" value="1"/>
</dbReference>
<dbReference type="OrthoDB" id="9770306at2"/>
<gene>
    <name evidence="2" type="ORF">C3Y92_12620</name>
</gene>
<dbReference type="EMBL" id="CP026538">
    <property type="protein sequence ID" value="QAZ68023.1"/>
    <property type="molecule type" value="Genomic_DNA"/>
</dbReference>
<reference evidence="2 3" key="1">
    <citation type="submission" date="2018-02" db="EMBL/GenBank/DDBJ databases">
        <title>Genome sequence of Desulfovibrio carbinolicus DSM 3852.</title>
        <authorList>
            <person name="Wilbanks E."/>
            <person name="Skennerton C.T."/>
            <person name="Orphan V.J."/>
        </authorList>
    </citation>
    <scope>NUCLEOTIDE SEQUENCE [LARGE SCALE GENOMIC DNA]</scope>
    <source>
        <strain evidence="2 3">DSM 3852</strain>
    </source>
</reference>
<evidence type="ECO:0000259" key="1">
    <source>
        <dbReference type="Pfam" id="PF02754"/>
    </source>
</evidence>
<dbReference type="AlphaFoldDB" id="A0A4P6HLF2"/>
<dbReference type="GO" id="GO:0005829">
    <property type="term" value="C:cytosol"/>
    <property type="evidence" value="ECO:0007669"/>
    <property type="project" value="TreeGrafter"/>
</dbReference>
<protein>
    <submittedName>
        <fullName evidence="2">(Fe-S)-binding protein</fullName>
    </submittedName>
</protein>
<dbReference type="InterPro" id="IPR004017">
    <property type="entry name" value="Cys_rich_dom"/>
</dbReference>
<dbReference type="PANTHER" id="PTHR30296:SF0">
    <property type="entry name" value="LACTATE UTILIZATION PROTEIN A"/>
    <property type="match status" value="1"/>
</dbReference>
<sequence>MEAFLFIPCLVEHVLPQVGEATTAVLVRAGLTPVLPKGQTCCGQFAYKRGRADLVRPLARRFVEIFQDAPVVVCPSGSCTAMVRRYPSLFAKDDPFREQAAQVAAKTFELGQFLVERLGLTDLGARWDLTAALHGSCQTTRVLGAGSATEALLAKVAGLTLVPLARPERCCGFGGAFSIDYPEASEAIVAEKIDDIVASGAEAVITAEPSCLLNIASAMAKRDLPIKALHLAEVLAGEGI</sequence>
<proteinExistence type="predicted"/>
<dbReference type="KEGG" id="dcb:C3Y92_12620"/>
<dbReference type="Proteomes" id="UP000293296">
    <property type="component" value="Chromosome"/>
</dbReference>
<feature type="domain" description="Cysteine-rich" evidence="1">
    <location>
        <begin position="5"/>
        <end position="83"/>
    </location>
</feature>
<dbReference type="RefSeq" id="WP_129353127.1">
    <property type="nucleotide sequence ID" value="NZ_CP026538.1"/>
</dbReference>
<feature type="domain" description="Cysteine-rich" evidence="1">
    <location>
        <begin position="132"/>
        <end position="215"/>
    </location>
</feature>
<keyword evidence="3" id="KW-1185">Reference proteome</keyword>